<feature type="compositionally biased region" description="Basic and acidic residues" evidence="1">
    <location>
        <begin position="443"/>
        <end position="476"/>
    </location>
</feature>
<dbReference type="EMBL" id="KN880915">
    <property type="protein sequence ID" value="KIY61565.1"/>
    <property type="molecule type" value="Genomic_DNA"/>
</dbReference>
<feature type="compositionally biased region" description="Acidic residues" evidence="1">
    <location>
        <begin position="527"/>
        <end position="557"/>
    </location>
</feature>
<feature type="compositionally biased region" description="Low complexity" evidence="1">
    <location>
        <begin position="10"/>
        <end position="24"/>
    </location>
</feature>
<proteinExistence type="predicted"/>
<feature type="region of interest" description="Disordered" evidence="1">
    <location>
        <begin position="599"/>
        <end position="719"/>
    </location>
</feature>
<dbReference type="OrthoDB" id="3033067at2759"/>
<organism evidence="2 3">
    <name type="scientific">Cylindrobasidium torrendii FP15055 ss-10</name>
    <dbReference type="NCBI Taxonomy" id="1314674"/>
    <lineage>
        <taxon>Eukaryota</taxon>
        <taxon>Fungi</taxon>
        <taxon>Dikarya</taxon>
        <taxon>Basidiomycota</taxon>
        <taxon>Agaricomycotina</taxon>
        <taxon>Agaricomycetes</taxon>
        <taxon>Agaricomycetidae</taxon>
        <taxon>Agaricales</taxon>
        <taxon>Marasmiineae</taxon>
        <taxon>Physalacriaceae</taxon>
        <taxon>Cylindrobasidium</taxon>
    </lineage>
</organism>
<dbReference type="AlphaFoldDB" id="A0A0D7AU82"/>
<name>A0A0D7AU82_9AGAR</name>
<gene>
    <name evidence="2" type="ORF">CYLTODRAFT_415352</name>
</gene>
<protein>
    <submittedName>
        <fullName evidence="2">Uncharacterized protein</fullName>
    </submittedName>
</protein>
<feature type="region of interest" description="Disordered" evidence="1">
    <location>
        <begin position="443"/>
        <end position="574"/>
    </location>
</feature>
<dbReference type="STRING" id="1314674.A0A0D7AU82"/>
<dbReference type="Proteomes" id="UP000054007">
    <property type="component" value="Unassembled WGS sequence"/>
</dbReference>
<feature type="compositionally biased region" description="Polar residues" evidence="1">
    <location>
        <begin position="674"/>
        <end position="686"/>
    </location>
</feature>
<evidence type="ECO:0000313" key="3">
    <source>
        <dbReference type="Proteomes" id="UP000054007"/>
    </source>
</evidence>
<feature type="region of interest" description="Disordered" evidence="1">
    <location>
        <begin position="1"/>
        <end position="78"/>
    </location>
</feature>
<feature type="compositionally biased region" description="Basic residues" evidence="1">
    <location>
        <begin position="66"/>
        <end position="75"/>
    </location>
</feature>
<evidence type="ECO:0000256" key="1">
    <source>
        <dbReference type="SAM" id="MobiDB-lite"/>
    </source>
</evidence>
<sequence>MDVPTAQSLATPTPMDAPTTANTPSSVNDGQTPPDPPTTREPTAAPAPDDKATKDLQPVSKTKTSVPKRKNKKKKGSEYEQRVLELFDKHQADYERAYFSKNNEFTCGHVITKVVTEAEFQFGFLFDPHRDPKAPPPPLPSLKPYDPLAPIPEPIWSKQDVKTRERTVEKWKKKARNYYYNRVHVVHPDNDKKKPSKVGAALNGLVRPSKARAGYQLFEVENAEELAEEVERQWNGRSQEDVQKDDDEFVRLNEERLAKGLPARTKRSGVSIAFRQKVVWDVYHKLSDEERLDYDLRAKAEAKDKREEYDAMVNKPIVHTPEQRQEAIDNIGTLVSPLIEEIRRHTGLHIIVSAYGPLPSAQGQLGVLTWSAGRNRDAVPVSFLRKCPTAAAAYRERLLAYAATAFTDEDIAAARPSPGSTLASRAQNNAEFELDDDAAIRKGDKRQKDIRERSNGRDDTSGTVEALKDVDGDEVMRPPGSDEVALGNADVAAAVGDQQSHPTLTPATTTPNKRRRRAARPSRGSDSDSDSETDGTDGSGDEEDMDVDSGQESSEAEVDSHPARKKPRLSQIEEEREANIIANRARMEALGLFDAVKSINNSMQKTGTRKKKSRPAGGEQQPRRSSRRLANGSLGGIEDGVQQGASGQPEGPPTETPGATTPIIPPRPTPRQASNKTSSIDSTPSVPTDVPTEKDSPVPEVDREGAGASHPSAAVADMDGVDMDEDAILVEAEELLIEAPPYLSDTLQRMKEKDIGMLGRPWSVFLARLLLLESEGEFNMPMKDLPVGSAKEGTQRPPMLGAWVKSGRCRRNAENVPKDMPLLAPKDLAAHIAAFNAWWGMMQPAWRECKDGKWSRGGYDASVGLGDLNTRGTCGWLSVVACMWWWGVCVYEGEDFSAKRVWDDALADVDWMLTVVLVLGEREGKE</sequence>
<reference evidence="2 3" key="1">
    <citation type="journal article" date="2015" name="Fungal Genet. Biol.">
        <title>Evolution of novel wood decay mechanisms in Agaricales revealed by the genome sequences of Fistulina hepatica and Cylindrobasidium torrendii.</title>
        <authorList>
            <person name="Floudas D."/>
            <person name="Held B.W."/>
            <person name="Riley R."/>
            <person name="Nagy L.G."/>
            <person name="Koehler G."/>
            <person name="Ransdell A.S."/>
            <person name="Younus H."/>
            <person name="Chow J."/>
            <person name="Chiniquy J."/>
            <person name="Lipzen A."/>
            <person name="Tritt A."/>
            <person name="Sun H."/>
            <person name="Haridas S."/>
            <person name="LaButti K."/>
            <person name="Ohm R.A."/>
            <person name="Kues U."/>
            <person name="Blanchette R.A."/>
            <person name="Grigoriev I.V."/>
            <person name="Minto R.E."/>
            <person name="Hibbett D.S."/>
        </authorList>
    </citation>
    <scope>NUCLEOTIDE SEQUENCE [LARGE SCALE GENOMIC DNA]</scope>
    <source>
        <strain evidence="2 3">FP15055 ss-10</strain>
    </source>
</reference>
<feature type="compositionally biased region" description="Basic and acidic residues" evidence="1">
    <location>
        <begin position="691"/>
        <end position="705"/>
    </location>
</feature>
<evidence type="ECO:0000313" key="2">
    <source>
        <dbReference type="EMBL" id="KIY61565.1"/>
    </source>
</evidence>
<accession>A0A0D7AU82</accession>
<keyword evidence="3" id="KW-1185">Reference proteome</keyword>